<dbReference type="Proteomes" id="UP001596106">
    <property type="component" value="Unassembled WGS sequence"/>
</dbReference>
<evidence type="ECO:0008006" key="4">
    <source>
        <dbReference type="Google" id="ProtNLM"/>
    </source>
</evidence>
<protein>
    <recommendedName>
        <fullName evidence="4">FtsX-like permease family protein</fullName>
    </recommendedName>
</protein>
<evidence type="ECO:0000313" key="3">
    <source>
        <dbReference type="Proteomes" id="UP001596106"/>
    </source>
</evidence>
<feature type="transmembrane region" description="Helical" evidence="1">
    <location>
        <begin position="12"/>
        <end position="29"/>
    </location>
</feature>
<feature type="transmembrane region" description="Helical" evidence="1">
    <location>
        <begin position="223"/>
        <end position="249"/>
    </location>
</feature>
<keyword evidence="1" id="KW-1133">Transmembrane helix</keyword>
<feature type="transmembrane region" description="Helical" evidence="1">
    <location>
        <begin position="89"/>
        <end position="116"/>
    </location>
</feature>
<reference evidence="3" key="1">
    <citation type="journal article" date="2019" name="Int. J. Syst. Evol. Microbiol.">
        <title>The Global Catalogue of Microorganisms (GCM) 10K type strain sequencing project: providing services to taxonomists for standard genome sequencing and annotation.</title>
        <authorList>
            <consortium name="The Broad Institute Genomics Platform"/>
            <consortium name="The Broad Institute Genome Sequencing Center for Infectious Disease"/>
            <person name="Wu L."/>
            <person name="Ma J."/>
        </authorList>
    </citation>
    <scope>NUCLEOTIDE SEQUENCE [LARGE SCALE GENOMIC DNA]</scope>
    <source>
        <strain evidence="3">CCUG 55250</strain>
    </source>
</reference>
<organism evidence="2 3">
    <name type="scientific">Larkinella bovis</name>
    <dbReference type="NCBI Taxonomy" id="683041"/>
    <lineage>
        <taxon>Bacteria</taxon>
        <taxon>Pseudomonadati</taxon>
        <taxon>Bacteroidota</taxon>
        <taxon>Cytophagia</taxon>
        <taxon>Cytophagales</taxon>
        <taxon>Spirosomataceae</taxon>
        <taxon>Larkinella</taxon>
    </lineage>
</organism>
<gene>
    <name evidence="2" type="ORF">ACFPMF_06515</name>
</gene>
<sequence length="349" mass="39111">MKESFIKQNSFIIIALFSAVGLLGSYFSVNTSINQSFIKYQVSSVDTTVADSIKIKYTKSVANYRLSDAKTESVVIQINNVVFNNNPTFFIWMALIVTMVTIASGAFPVFIIAMLALYNKFKLRSADVVFPACMALLITIVAILIQSDNKGAYKLISIFKDFQILFKPGRSSIPEIISICTIVLTTPIIMTVFMISLASNKLVKDNENLIKNLIKGHLTLSKLLLNSLQILALIIVFSILTTSSLALSIKNQILIHKKYFDIFPKEFSYLYGLLFSLFLAIVFIPVYIQMQYNAQALVEKSEQRQEEIEAGLLGKLKMETTAFDNLKILFTVISPLLSSIIPESLQLFK</sequence>
<comment type="caution">
    <text evidence="2">The sequence shown here is derived from an EMBL/GenBank/DDBJ whole genome shotgun (WGS) entry which is preliminary data.</text>
</comment>
<keyword evidence="3" id="KW-1185">Reference proteome</keyword>
<accession>A0ABW0IC97</accession>
<evidence type="ECO:0000256" key="1">
    <source>
        <dbReference type="SAM" id="Phobius"/>
    </source>
</evidence>
<evidence type="ECO:0000313" key="2">
    <source>
        <dbReference type="EMBL" id="MFC5408952.1"/>
    </source>
</evidence>
<keyword evidence="1" id="KW-0472">Membrane</keyword>
<feature type="transmembrane region" description="Helical" evidence="1">
    <location>
        <begin position="269"/>
        <end position="288"/>
    </location>
</feature>
<proteinExistence type="predicted"/>
<feature type="transmembrane region" description="Helical" evidence="1">
    <location>
        <begin position="128"/>
        <end position="145"/>
    </location>
</feature>
<dbReference type="EMBL" id="JBHSMA010000001">
    <property type="protein sequence ID" value="MFC5408952.1"/>
    <property type="molecule type" value="Genomic_DNA"/>
</dbReference>
<feature type="transmembrane region" description="Helical" evidence="1">
    <location>
        <begin position="176"/>
        <end position="203"/>
    </location>
</feature>
<dbReference type="RefSeq" id="WP_379842343.1">
    <property type="nucleotide sequence ID" value="NZ_JBHSMA010000001.1"/>
</dbReference>
<keyword evidence="1" id="KW-0812">Transmembrane</keyword>
<name>A0ABW0IC97_9BACT</name>